<accession>F0ZMC2</accession>
<dbReference type="OMA" id="AIANREC"/>
<dbReference type="InParanoid" id="F0ZMC2"/>
<proteinExistence type="predicted"/>
<dbReference type="EMBL" id="GL871078">
    <property type="protein sequence ID" value="EGC34934.1"/>
    <property type="molecule type" value="Genomic_DNA"/>
</dbReference>
<dbReference type="GeneID" id="10501970"/>
<evidence type="ECO:0000256" key="1">
    <source>
        <dbReference type="ARBA" id="ARBA00022679"/>
    </source>
</evidence>
<evidence type="ECO:0000313" key="2">
    <source>
        <dbReference type="EMBL" id="EGC34934.1"/>
    </source>
</evidence>
<dbReference type="KEGG" id="dpp:DICPUDRAFT_34245"/>
<reference evidence="3" key="1">
    <citation type="journal article" date="2011" name="Genome Biol.">
        <title>Comparative genomics of the social amoebae Dictyostelium discoideum and Dictyostelium purpureum.</title>
        <authorList>
            <consortium name="US DOE Joint Genome Institute (JGI-PGF)"/>
            <person name="Sucgang R."/>
            <person name="Kuo A."/>
            <person name="Tian X."/>
            <person name="Salerno W."/>
            <person name="Parikh A."/>
            <person name="Feasley C.L."/>
            <person name="Dalin E."/>
            <person name="Tu H."/>
            <person name="Huang E."/>
            <person name="Barry K."/>
            <person name="Lindquist E."/>
            <person name="Shapiro H."/>
            <person name="Bruce D."/>
            <person name="Schmutz J."/>
            <person name="Salamov A."/>
            <person name="Fey P."/>
            <person name="Gaudet P."/>
            <person name="Anjard C."/>
            <person name="Babu M.M."/>
            <person name="Basu S."/>
            <person name="Bushmanova Y."/>
            <person name="van der Wel H."/>
            <person name="Katoh-Kurasawa M."/>
            <person name="Dinh C."/>
            <person name="Coutinho P.M."/>
            <person name="Saito T."/>
            <person name="Elias M."/>
            <person name="Schaap P."/>
            <person name="Kay R.R."/>
            <person name="Henrissat B."/>
            <person name="Eichinger L."/>
            <person name="Rivero F."/>
            <person name="Putnam N.H."/>
            <person name="West C.M."/>
            <person name="Loomis W.F."/>
            <person name="Chisholm R.L."/>
            <person name="Shaulsky G."/>
            <person name="Strassmann J.E."/>
            <person name="Queller D.C."/>
            <person name="Kuspa A."/>
            <person name="Grigoriev I.V."/>
        </authorList>
    </citation>
    <scope>NUCLEOTIDE SEQUENCE [LARGE SCALE GENOMIC DNA]</scope>
    <source>
        <strain evidence="3">QSDP1</strain>
    </source>
</reference>
<keyword evidence="1" id="KW-0808">Transferase</keyword>
<dbReference type="PANTHER" id="PTHR31896:SF64">
    <property type="entry name" value="TRICHOTHECENE 3-O-ACETYLTRANSFERASE"/>
    <property type="match status" value="1"/>
</dbReference>
<dbReference type="GO" id="GO:0016747">
    <property type="term" value="F:acyltransferase activity, transferring groups other than amino-acyl groups"/>
    <property type="evidence" value="ECO:0000318"/>
    <property type="project" value="GO_Central"/>
</dbReference>
<name>F0ZMC2_DICPU</name>
<keyword evidence="3" id="KW-1185">Reference proteome</keyword>
<dbReference type="InterPro" id="IPR051283">
    <property type="entry name" value="Sec_Metabolite_Acyltrans"/>
</dbReference>
<dbReference type="Proteomes" id="UP000001064">
    <property type="component" value="Unassembled WGS sequence"/>
</dbReference>
<dbReference type="PANTHER" id="PTHR31896">
    <property type="entry name" value="FAMILY REGULATORY PROTEIN, PUTATIVE (AFU_ORTHOLOGUE AFUA_3G14730)-RELATED"/>
    <property type="match status" value="1"/>
</dbReference>
<protein>
    <recommendedName>
        <fullName evidence="4">Condensation domain-containing protein</fullName>
    </recommendedName>
</protein>
<organism evidence="2 3">
    <name type="scientific">Dictyostelium purpureum</name>
    <name type="common">Slime mold</name>
    <dbReference type="NCBI Taxonomy" id="5786"/>
    <lineage>
        <taxon>Eukaryota</taxon>
        <taxon>Amoebozoa</taxon>
        <taxon>Evosea</taxon>
        <taxon>Eumycetozoa</taxon>
        <taxon>Dictyostelia</taxon>
        <taxon>Dictyosteliales</taxon>
        <taxon>Dictyosteliaceae</taxon>
        <taxon>Dictyostelium</taxon>
    </lineage>
</organism>
<dbReference type="GO" id="GO:0005737">
    <property type="term" value="C:cytoplasm"/>
    <property type="evidence" value="ECO:0000318"/>
    <property type="project" value="GO_Central"/>
</dbReference>
<dbReference type="OrthoDB" id="18526at2759"/>
<dbReference type="VEuPathDB" id="AmoebaDB:DICPUDRAFT_34245"/>
<sequence>MNPLFNKEKNTVKFFPTKTNWERIMGPLENFSASVYTRGGLWFKGHIDIERFVKSMNESMIECDFLLSYLYTDDKNQLYACYPPKRQENEAQEQLEIEERKDSTEYSTLDIVLPKKIISPAQHSGFVQDLNGVTMGAFKLTIFNDGFVIGYNMNHTLFDQASIFYYLKYLSNIYSHGIEKSSLKKPYAFDSFDLENERIHFKNLDQAREYGANVLGFVYTPATSTSSTTDNSAIDYFSQNTQIKLIYDLEQIDKFKAEGGPTLSKNDIICALLFKAYTYTSHLSDDQDFTLRYANNIRSRLNMGEEAIGNLSHQCRMVLKVKDIREKSILDLARINRASVSDIKGDHFKDDYNFYKYMYINKENMFDYIGKPAFITSRVTNWTSFDYHNTKFDDTAPYSLRSHSIAAYGVNTISFDTDSNGKKIYTTPISIPLDCIDKVVELGKTTKLFTTGDVFK</sequence>
<dbReference type="AlphaFoldDB" id="F0ZMC2"/>
<dbReference type="eggNOG" id="ENOG502T0KU">
    <property type="taxonomic scope" value="Eukaryota"/>
</dbReference>
<dbReference type="InterPro" id="IPR023213">
    <property type="entry name" value="CAT-like_dom_sf"/>
</dbReference>
<dbReference type="Gene3D" id="3.30.559.10">
    <property type="entry name" value="Chloramphenicol acetyltransferase-like domain"/>
    <property type="match status" value="2"/>
</dbReference>
<evidence type="ECO:0000313" key="3">
    <source>
        <dbReference type="Proteomes" id="UP000001064"/>
    </source>
</evidence>
<dbReference type="Pfam" id="PF02458">
    <property type="entry name" value="Transferase"/>
    <property type="match status" value="1"/>
</dbReference>
<gene>
    <name evidence="2" type="ORF">DICPUDRAFT_34245</name>
</gene>
<evidence type="ECO:0008006" key="4">
    <source>
        <dbReference type="Google" id="ProtNLM"/>
    </source>
</evidence>
<dbReference type="RefSeq" id="XP_003288567.1">
    <property type="nucleotide sequence ID" value="XM_003288519.1"/>
</dbReference>